<dbReference type="InterPro" id="IPR015330">
    <property type="entry name" value="DNA_primase/pol_bifunc_N"/>
</dbReference>
<dbReference type="CDD" id="cd04859">
    <property type="entry name" value="Prim_Pol"/>
    <property type="match status" value="1"/>
</dbReference>
<feature type="domain" description="DNA primase/polymerase bifunctional N-terminal" evidence="2">
    <location>
        <begin position="13"/>
        <end position="202"/>
    </location>
</feature>
<protein>
    <submittedName>
        <fullName evidence="3">Bifunctional DNA primase/polymerase</fullName>
    </submittedName>
</protein>
<organism evidence="3 4">
    <name type="scientific">Streptomyces sp. 900116325</name>
    <dbReference type="NCBI Taxonomy" id="3154295"/>
    <lineage>
        <taxon>Bacteria</taxon>
        <taxon>Bacillati</taxon>
        <taxon>Actinomycetota</taxon>
        <taxon>Actinomycetes</taxon>
        <taxon>Kitasatosporales</taxon>
        <taxon>Streptomycetaceae</taxon>
        <taxon>Streptomyces</taxon>
    </lineage>
</organism>
<comment type="caution">
    <text evidence="3">The sequence shown here is derived from an EMBL/GenBank/DDBJ whole genome shotgun (WGS) entry which is preliminary data.</text>
</comment>
<accession>A0ABV2U762</accession>
<evidence type="ECO:0000256" key="1">
    <source>
        <dbReference type="SAM" id="MobiDB-lite"/>
    </source>
</evidence>
<reference evidence="3 4" key="1">
    <citation type="submission" date="2024-06" db="EMBL/GenBank/DDBJ databases">
        <title>The Natural Products Discovery Center: Release of the First 8490 Sequenced Strains for Exploring Actinobacteria Biosynthetic Diversity.</title>
        <authorList>
            <person name="Kalkreuter E."/>
            <person name="Kautsar S.A."/>
            <person name="Yang D."/>
            <person name="Bader C.D."/>
            <person name="Teijaro C.N."/>
            <person name="Fluegel L."/>
            <person name="Davis C.M."/>
            <person name="Simpson J.R."/>
            <person name="Lauterbach L."/>
            <person name="Steele A.D."/>
            <person name="Gui C."/>
            <person name="Meng S."/>
            <person name="Li G."/>
            <person name="Viehrig K."/>
            <person name="Ye F."/>
            <person name="Su P."/>
            <person name="Kiefer A.F."/>
            <person name="Nichols A."/>
            <person name="Cepeda A.J."/>
            <person name="Yan W."/>
            <person name="Fan B."/>
            <person name="Jiang Y."/>
            <person name="Adhikari A."/>
            <person name="Zheng C.-J."/>
            <person name="Schuster L."/>
            <person name="Cowan T.M."/>
            <person name="Smanski M.J."/>
            <person name="Chevrette M.G."/>
            <person name="De Carvalho L.P.S."/>
            <person name="Shen B."/>
        </authorList>
    </citation>
    <scope>NUCLEOTIDE SEQUENCE [LARGE SCALE GENOMIC DNA]</scope>
    <source>
        <strain evidence="3 4">NPDC005137</strain>
    </source>
</reference>
<dbReference type="SUPFAM" id="SSF56747">
    <property type="entry name" value="Prim-pol domain"/>
    <property type="match status" value="1"/>
</dbReference>
<dbReference type="SMART" id="SM00943">
    <property type="entry name" value="Prim-Pol"/>
    <property type="match status" value="1"/>
</dbReference>
<dbReference type="Proteomes" id="UP001550044">
    <property type="component" value="Unassembled WGS sequence"/>
</dbReference>
<keyword evidence="4" id="KW-1185">Reference proteome</keyword>
<evidence type="ECO:0000313" key="3">
    <source>
        <dbReference type="EMBL" id="MET8433665.1"/>
    </source>
</evidence>
<evidence type="ECO:0000313" key="4">
    <source>
        <dbReference type="Proteomes" id="UP001550044"/>
    </source>
</evidence>
<feature type="region of interest" description="Disordered" evidence="1">
    <location>
        <begin position="286"/>
        <end position="312"/>
    </location>
</feature>
<evidence type="ECO:0000259" key="2">
    <source>
        <dbReference type="SMART" id="SM00943"/>
    </source>
</evidence>
<gene>
    <name evidence="3" type="ORF">ABZV61_12815</name>
</gene>
<dbReference type="RefSeq" id="WP_356709579.1">
    <property type="nucleotide sequence ID" value="NZ_JBEXIP010000007.1"/>
</dbReference>
<sequence length="312" mass="33290">MTHDRNPALLSAALDAAARGWHVFPLVPGDKPPAIRNWAERATTDPERITRCWSHAPYNIGVATGPSQLVVVDLDTPKGQDDLPPAGSSRPGTSNGLAVLLTLWERHDAEGLGDLVMCEPFDGYCEMAPATHIVKTPSGGMHLYYAAPDDAELRNTAGKLGWKIDTRAHGGYVVAAGSTITGKHVPYTTVHETVVKPLPGWIVEQLRPAPLPPQQPITVALASDRRGKWLRAAVDGELERVTRAKEGGRNKALYIASVALGQLVAGGELGAGEVTEWLTAAAQQVGQGEREARRTIESGLRAGANRPRQVAA</sequence>
<dbReference type="Pfam" id="PF09250">
    <property type="entry name" value="Prim-Pol"/>
    <property type="match status" value="1"/>
</dbReference>
<name>A0ABV2U762_9ACTN</name>
<proteinExistence type="predicted"/>
<dbReference type="EMBL" id="JBEXIP010000007">
    <property type="protein sequence ID" value="MET8433665.1"/>
    <property type="molecule type" value="Genomic_DNA"/>
</dbReference>